<dbReference type="OMA" id="GIQATCK"/>
<keyword evidence="1" id="KW-0479">Metal-binding</keyword>
<dbReference type="Proteomes" id="UP000007110">
    <property type="component" value="Unassembled WGS sequence"/>
</dbReference>
<keyword evidence="2 4" id="KW-0863">Zinc-finger</keyword>
<dbReference type="OrthoDB" id="10035901at2759"/>
<reference evidence="7" key="2">
    <citation type="submission" date="2021-01" db="UniProtKB">
        <authorList>
            <consortium name="EnsemblMetazoa"/>
        </authorList>
    </citation>
    <scope>IDENTIFICATION</scope>
</reference>
<evidence type="ECO:0000313" key="8">
    <source>
        <dbReference type="Proteomes" id="UP000007110"/>
    </source>
</evidence>
<dbReference type="InterPro" id="IPR011335">
    <property type="entry name" value="Restrct_endonuc-II-like"/>
</dbReference>
<sequence length="684" mass="77613">MADGARRFLQLSATELKKFLRDRRVPVNDEKHAELAEKAYWAEKLDLQVKPSDQKAEQEILKCQQEKLILDDGLIRLPRPETLTDGWEDGPTNLPDTSRDHIDSFIKAGNRRIGLVKTEGRRTLALGKGLYMSGHVQSVQYHGINPKICYCFVRGKVVPQVKLSESAYSTWLVLLKETGRICTAECNCCVGVQATCKHIAALLFAVAEVVEEGRNASCTSQPKAWGLPPKKRMKEALHQPQFAENIKVVAMKEDVMHQELDNSRPYRSNFDPRLHCHRARRNINDFDLDWLASITNGNCGLLAYTKREPNELQSTPNISEVDRYEEVVSCDFPLTVAEALQDLSDIQLMEISTHQQQVIIRETKQQAKSNLWKKHRVGRITASVAGDCAAAVRNGTIHGHSQVARVMGYYGSASSSALQWGKSQEKVAVKQYTAYHRLKCKNSNTKCEDTGLWISTKFPYIAASPDAIVTCRYCGEGLLEVKNPYTQRRSTITEYVTQKGSCLVSENGTNHLNRRHPYFAQVQLQLWVSGKKWCDFVVRTIAKVNNLHVERILLDDQYMENILPKIHTFFHKGIVSEFASGRVKDIVINNSVQKTMKSMLEKLDAPARTIKEANFPCGICNDECEESPHDEDKNSIGCDSCDRWFHYFCVGIHGEEPFLRRRKSSWKCNTCSSKLKACKRTRQV</sequence>
<dbReference type="AlphaFoldDB" id="A0A7M7NM34"/>
<dbReference type="KEGG" id="spu:100893536"/>
<dbReference type="InterPro" id="IPR019080">
    <property type="entry name" value="YqaJ_viral_recombinase"/>
</dbReference>
<protein>
    <submittedName>
        <fullName evidence="7">Uncharacterized protein</fullName>
    </submittedName>
</protein>
<dbReference type="InterPro" id="IPR011011">
    <property type="entry name" value="Znf_FYVE_PHD"/>
</dbReference>
<dbReference type="InterPro" id="IPR007527">
    <property type="entry name" value="Znf_SWIM"/>
</dbReference>
<evidence type="ECO:0000313" key="7">
    <source>
        <dbReference type="EnsemblMetazoa" id="XP_030838711"/>
    </source>
</evidence>
<evidence type="ECO:0000256" key="4">
    <source>
        <dbReference type="PROSITE-ProRule" id="PRU00325"/>
    </source>
</evidence>
<dbReference type="SUPFAM" id="SSF52980">
    <property type="entry name" value="Restriction endonuclease-like"/>
    <property type="match status" value="1"/>
</dbReference>
<dbReference type="PROSITE" id="PS50966">
    <property type="entry name" value="ZF_SWIM"/>
    <property type="match status" value="1"/>
</dbReference>
<dbReference type="GeneID" id="100893536"/>
<dbReference type="RefSeq" id="XP_030838711.1">
    <property type="nucleotide sequence ID" value="XM_030982851.1"/>
</dbReference>
<dbReference type="PANTHER" id="PTHR47526">
    <property type="entry name" value="ATP-DEPENDENT DNA HELICASE"/>
    <property type="match status" value="1"/>
</dbReference>
<dbReference type="PROSITE" id="PS50016">
    <property type="entry name" value="ZF_PHD_2"/>
    <property type="match status" value="1"/>
</dbReference>
<dbReference type="InterPro" id="IPR019787">
    <property type="entry name" value="Znf_PHD-finger"/>
</dbReference>
<dbReference type="Pfam" id="PF00628">
    <property type="entry name" value="PHD"/>
    <property type="match status" value="1"/>
</dbReference>
<dbReference type="Gene3D" id="3.30.40.10">
    <property type="entry name" value="Zinc/RING finger domain, C3HC4 (zinc finger)"/>
    <property type="match status" value="1"/>
</dbReference>
<dbReference type="InterPro" id="IPR011604">
    <property type="entry name" value="PDDEXK-like_dom_sf"/>
</dbReference>
<dbReference type="PANTHER" id="PTHR47526:SF3">
    <property type="entry name" value="PHD-TYPE DOMAIN-CONTAINING PROTEIN"/>
    <property type="match status" value="1"/>
</dbReference>
<evidence type="ECO:0000259" key="5">
    <source>
        <dbReference type="PROSITE" id="PS50016"/>
    </source>
</evidence>
<name>A0A7M7NM34_STRPU</name>
<dbReference type="EnsemblMetazoa" id="XM_030982851">
    <property type="protein sequence ID" value="XP_030838711"/>
    <property type="gene ID" value="LOC100893536"/>
</dbReference>
<organism evidence="7 8">
    <name type="scientific">Strongylocentrotus purpuratus</name>
    <name type="common">Purple sea urchin</name>
    <dbReference type="NCBI Taxonomy" id="7668"/>
    <lineage>
        <taxon>Eukaryota</taxon>
        <taxon>Metazoa</taxon>
        <taxon>Echinodermata</taxon>
        <taxon>Eleutherozoa</taxon>
        <taxon>Echinozoa</taxon>
        <taxon>Echinoidea</taxon>
        <taxon>Euechinoidea</taxon>
        <taxon>Echinacea</taxon>
        <taxon>Camarodonta</taxon>
        <taxon>Echinidea</taxon>
        <taxon>Strongylocentrotidae</taxon>
        <taxon>Strongylocentrotus</taxon>
    </lineage>
</organism>
<dbReference type="Pfam" id="PF09588">
    <property type="entry name" value="YqaJ"/>
    <property type="match status" value="1"/>
</dbReference>
<dbReference type="PROSITE" id="PS01359">
    <property type="entry name" value="ZF_PHD_1"/>
    <property type="match status" value="1"/>
</dbReference>
<dbReference type="SMART" id="SM00249">
    <property type="entry name" value="PHD"/>
    <property type="match status" value="1"/>
</dbReference>
<feature type="domain" description="PHD-type" evidence="5">
    <location>
        <begin position="614"/>
        <end position="674"/>
    </location>
</feature>
<dbReference type="InterPro" id="IPR013083">
    <property type="entry name" value="Znf_RING/FYVE/PHD"/>
</dbReference>
<dbReference type="GO" id="GO:0008270">
    <property type="term" value="F:zinc ion binding"/>
    <property type="evidence" value="ECO:0007669"/>
    <property type="project" value="UniProtKB-KW"/>
</dbReference>
<evidence type="ECO:0000256" key="1">
    <source>
        <dbReference type="ARBA" id="ARBA00022723"/>
    </source>
</evidence>
<dbReference type="GO" id="GO:0006281">
    <property type="term" value="P:DNA repair"/>
    <property type="evidence" value="ECO:0007669"/>
    <property type="project" value="UniProtKB-ARBA"/>
</dbReference>
<evidence type="ECO:0000256" key="3">
    <source>
        <dbReference type="ARBA" id="ARBA00022833"/>
    </source>
</evidence>
<keyword evidence="3" id="KW-0862">Zinc</keyword>
<dbReference type="InterPro" id="IPR019786">
    <property type="entry name" value="Zinc_finger_PHD-type_CS"/>
</dbReference>
<dbReference type="InterPro" id="IPR001965">
    <property type="entry name" value="Znf_PHD"/>
</dbReference>
<dbReference type="CDD" id="cd22343">
    <property type="entry name" value="PDDEXK_lambda_exonuclease-like"/>
    <property type="match status" value="1"/>
</dbReference>
<dbReference type="SUPFAM" id="SSF57903">
    <property type="entry name" value="FYVE/PHD zinc finger"/>
    <property type="match status" value="1"/>
</dbReference>
<dbReference type="Gene3D" id="3.90.320.10">
    <property type="match status" value="1"/>
</dbReference>
<accession>A0A7M7NM34</accession>
<evidence type="ECO:0000259" key="6">
    <source>
        <dbReference type="PROSITE" id="PS50966"/>
    </source>
</evidence>
<feature type="domain" description="SWIM-type" evidence="6">
    <location>
        <begin position="171"/>
        <end position="207"/>
    </location>
</feature>
<reference evidence="8" key="1">
    <citation type="submission" date="2015-02" db="EMBL/GenBank/DDBJ databases">
        <title>Genome sequencing for Strongylocentrotus purpuratus.</title>
        <authorList>
            <person name="Murali S."/>
            <person name="Liu Y."/>
            <person name="Vee V."/>
            <person name="English A."/>
            <person name="Wang M."/>
            <person name="Skinner E."/>
            <person name="Han Y."/>
            <person name="Muzny D.M."/>
            <person name="Worley K.C."/>
            <person name="Gibbs R.A."/>
        </authorList>
    </citation>
    <scope>NUCLEOTIDE SEQUENCE</scope>
</reference>
<dbReference type="InParanoid" id="A0A7M7NM34"/>
<evidence type="ECO:0000256" key="2">
    <source>
        <dbReference type="ARBA" id="ARBA00022771"/>
    </source>
</evidence>
<proteinExistence type="predicted"/>
<keyword evidence="8" id="KW-1185">Reference proteome</keyword>